<dbReference type="Gene3D" id="1.25.40.990">
    <property type="match status" value="1"/>
</dbReference>
<feature type="compositionally biased region" description="Basic and acidic residues" evidence="1">
    <location>
        <begin position="1219"/>
        <end position="1229"/>
    </location>
</feature>
<feature type="compositionally biased region" description="Low complexity" evidence="1">
    <location>
        <begin position="1545"/>
        <end position="1562"/>
    </location>
</feature>
<feature type="compositionally biased region" description="Polar residues" evidence="1">
    <location>
        <begin position="659"/>
        <end position="687"/>
    </location>
</feature>
<dbReference type="EMBL" id="MU004235">
    <property type="protein sequence ID" value="KAF2669165.1"/>
    <property type="molecule type" value="Genomic_DNA"/>
</dbReference>
<feature type="region of interest" description="Disordered" evidence="1">
    <location>
        <begin position="1"/>
        <end position="26"/>
    </location>
</feature>
<organism evidence="3 4">
    <name type="scientific">Microthyrium microscopicum</name>
    <dbReference type="NCBI Taxonomy" id="703497"/>
    <lineage>
        <taxon>Eukaryota</taxon>
        <taxon>Fungi</taxon>
        <taxon>Dikarya</taxon>
        <taxon>Ascomycota</taxon>
        <taxon>Pezizomycotina</taxon>
        <taxon>Dothideomycetes</taxon>
        <taxon>Dothideomycetes incertae sedis</taxon>
        <taxon>Microthyriales</taxon>
        <taxon>Microthyriaceae</taxon>
        <taxon>Microthyrium</taxon>
    </lineage>
</organism>
<protein>
    <recommendedName>
        <fullName evidence="2">SAC3/GANP/THP3 conserved domain-containing protein</fullName>
    </recommendedName>
</protein>
<dbReference type="GO" id="GO:0070390">
    <property type="term" value="C:transcription export complex 2"/>
    <property type="evidence" value="ECO:0007669"/>
    <property type="project" value="TreeGrafter"/>
</dbReference>
<evidence type="ECO:0000313" key="3">
    <source>
        <dbReference type="EMBL" id="KAF2669165.1"/>
    </source>
</evidence>
<feature type="region of interest" description="Disordered" evidence="1">
    <location>
        <begin position="929"/>
        <end position="961"/>
    </location>
</feature>
<feature type="region of interest" description="Disordered" evidence="1">
    <location>
        <begin position="1406"/>
        <end position="1439"/>
    </location>
</feature>
<feature type="region of interest" description="Disordered" evidence="1">
    <location>
        <begin position="554"/>
        <end position="640"/>
    </location>
</feature>
<feature type="compositionally biased region" description="Polar residues" evidence="1">
    <location>
        <begin position="1509"/>
        <end position="1519"/>
    </location>
</feature>
<dbReference type="OrthoDB" id="264795at2759"/>
<dbReference type="PANTHER" id="PTHR12436">
    <property type="entry name" value="80 KDA MCM3-ASSOCIATED PROTEIN"/>
    <property type="match status" value="1"/>
</dbReference>
<evidence type="ECO:0000259" key="2">
    <source>
        <dbReference type="Pfam" id="PF03399"/>
    </source>
</evidence>
<feature type="region of interest" description="Disordered" evidence="1">
    <location>
        <begin position="471"/>
        <end position="537"/>
    </location>
</feature>
<accession>A0A6A6UA81</accession>
<name>A0A6A6UA81_9PEZI</name>
<feature type="compositionally biased region" description="Low complexity" evidence="1">
    <location>
        <begin position="620"/>
        <end position="633"/>
    </location>
</feature>
<feature type="compositionally biased region" description="Acidic residues" evidence="1">
    <location>
        <begin position="475"/>
        <end position="485"/>
    </location>
</feature>
<feature type="domain" description="SAC3/GANP/THP3 conserved" evidence="2">
    <location>
        <begin position="72"/>
        <end position="398"/>
    </location>
</feature>
<proteinExistence type="predicted"/>
<dbReference type="PANTHER" id="PTHR12436:SF3">
    <property type="entry name" value="GERMINAL-CENTER ASSOCIATED NUCLEAR PROTEIN"/>
    <property type="match status" value="1"/>
</dbReference>
<feature type="compositionally biased region" description="Basic and acidic residues" evidence="1">
    <location>
        <begin position="1246"/>
        <end position="1258"/>
    </location>
</feature>
<feature type="region of interest" description="Disordered" evidence="1">
    <location>
        <begin position="1460"/>
        <end position="1639"/>
    </location>
</feature>
<feature type="compositionally biased region" description="Low complexity" evidence="1">
    <location>
        <begin position="563"/>
        <end position="581"/>
    </location>
</feature>
<dbReference type="InterPro" id="IPR045107">
    <property type="entry name" value="SAC3/GANP/THP3"/>
</dbReference>
<reference evidence="3" key="1">
    <citation type="journal article" date="2020" name="Stud. Mycol.">
        <title>101 Dothideomycetes genomes: a test case for predicting lifestyles and emergence of pathogens.</title>
        <authorList>
            <person name="Haridas S."/>
            <person name="Albert R."/>
            <person name="Binder M."/>
            <person name="Bloem J."/>
            <person name="Labutti K."/>
            <person name="Salamov A."/>
            <person name="Andreopoulos B."/>
            <person name="Baker S."/>
            <person name="Barry K."/>
            <person name="Bills G."/>
            <person name="Bluhm B."/>
            <person name="Cannon C."/>
            <person name="Castanera R."/>
            <person name="Culley D."/>
            <person name="Daum C."/>
            <person name="Ezra D."/>
            <person name="Gonzalez J."/>
            <person name="Henrissat B."/>
            <person name="Kuo A."/>
            <person name="Liang C."/>
            <person name="Lipzen A."/>
            <person name="Lutzoni F."/>
            <person name="Magnuson J."/>
            <person name="Mondo S."/>
            <person name="Nolan M."/>
            <person name="Ohm R."/>
            <person name="Pangilinan J."/>
            <person name="Park H.-J."/>
            <person name="Ramirez L."/>
            <person name="Alfaro M."/>
            <person name="Sun H."/>
            <person name="Tritt A."/>
            <person name="Yoshinaga Y."/>
            <person name="Zwiers L.-H."/>
            <person name="Turgeon B."/>
            <person name="Goodwin S."/>
            <person name="Spatafora J."/>
            <person name="Crous P."/>
            <person name="Grigoriev I."/>
        </authorList>
    </citation>
    <scope>NUCLEOTIDE SEQUENCE</scope>
    <source>
        <strain evidence="3">CBS 115976</strain>
    </source>
</reference>
<feature type="compositionally biased region" description="Low complexity" evidence="1">
    <location>
        <begin position="1520"/>
        <end position="1534"/>
    </location>
</feature>
<gene>
    <name evidence="3" type="ORF">BT63DRAFT_251966</name>
</gene>
<feature type="compositionally biased region" description="Basic and acidic residues" evidence="1">
    <location>
        <begin position="1474"/>
        <end position="1508"/>
    </location>
</feature>
<feature type="region of interest" description="Disordered" evidence="1">
    <location>
        <begin position="655"/>
        <end position="688"/>
    </location>
</feature>
<feature type="compositionally biased region" description="Polar residues" evidence="1">
    <location>
        <begin position="582"/>
        <end position="604"/>
    </location>
</feature>
<feature type="compositionally biased region" description="Basic and acidic residues" evidence="1">
    <location>
        <begin position="947"/>
        <end position="960"/>
    </location>
</feature>
<dbReference type="Proteomes" id="UP000799302">
    <property type="component" value="Unassembled WGS sequence"/>
</dbReference>
<feature type="compositionally biased region" description="Basic and acidic residues" evidence="1">
    <location>
        <begin position="1201"/>
        <end position="1212"/>
    </location>
</feature>
<feature type="compositionally biased region" description="Acidic residues" evidence="1">
    <location>
        <begin position="1583"/>
        <end position="1619"/>
    </location>
</feature>
<dbReference type="GO" id="GO:0006406">
    <property type="term" value="P:mRNA export from nucleus"/>
    <property type="evidence" value="ECO:0007669"/>
    <property type="project" value="TreeGrafter"/>
</dbReference>
<keyword evidence="4" id="KW-1185">Reference proteome</keyword>
<dbReference type="InterPro" id="IPR005062">
    <property type="entry name" value="SAC3/GANP/THP3_conserved"/>
</dbReference>
<dbReference type="Pfam" id="PF03399">
    <property type="entry name" value="SAC3_GANP"/>
    <property type="match status" value="1"/>
</dbReference>
<feature type="compositionally biased region" description="Basic residues" evidence="1">
    <location>
        <begin position="1191"/>
        <end position="1200"/>
    </location>
</feature>
<dbReference type="GO" id="GO:0005737">
    <property type="term" value="C:cytoplasm"/>
    <property type="evidence" value="ECO:0007669"/>
    <property type="project" value="TreeGrafter"/>
</dbReference>
<feature type="region of interest" description="Disordered" evidence="1">
    <location>
        <begin position="1191"/>
        <end position="1311"/>
    </location>
</feature>
<evidence type="ECO:0000256" key="1">
    <source>
        <dbReference type="SAM" id="MobiDB-lite"/>
    </source>
</evidence>
<sequence>MLSIEKGAAQSGPHVPPNTKFTGNDREQRHQAAKLLWSYSLRKAIDEGLMADPDVPRRLEDAITVVGTCDQMCPEMEIAQRSLRNEVHILEYDSGRWAPEYMIKMFRRPDAGAPPQQPMDLRPPSQLKITLEYLIALIDAYDDELRNIHEFIWDRTRAIRNDFSIQRVRDLAGVKIAIWCFERIFRFHLLTLHQVGGKPKPQPDHSQVKVKEDLPEGRYSHSQDMEQGIKALLSLLEYYEHAHDLGYQPPNEPEFQAYWIITRIPQQSVRARGVVERTINNWPIRLQQHPRIVTALELFRSAYNSTDFHGRNGVVGMQNYERFWMVVESSKCTYLMAAAAEISFDIVRKVALFTAAKAYSRGRRTVTEYSAYDVQNELLHFDNADDTLSFIRSHNMQYIEIDDFREVLDLSGGKNLDYEMFSQHTAPRLQYFSESLVERKRYGRKFSAIIHGYGVWEADELGLVEHNEHTRGLFDDTDDEVDSETGGDAITQKPEPVPIEQRVKAVPRSRPLASRVNAQQNPQIANNGPPIDPALTSQTQSGLFTQTPFSFATQAPSGVGSTPQFAPASQSPFAFAPQAQPGNTLQPQPGNASQPQPGNSSQLQPALDSLEQSGLRATGQQQSLPASQAPSHSIFASGQQLTSAAPAQSSLVFAAPQPSGASLPSGQQSLPDSQALSNPFQSTQQPVSAAPAQSGLVFAALQPSGTFLPSGQQSLPDSQALSNPFQSTQQPLTAALAQSGFVFAAPQPWGALLPSGQQPLPANQAPSNPLQSFQQPLTAASAQSDSIFALGPRSAFTPLAQSGPAFPSGQQFAFAAPTQPAISPTGQQALFATPQQAQPLNDDMIINTEVIPQRDPNSYQQLQPSPAYTRRFSGLVYSPGQKSIFAPEDEPGYVIANPPSSSPLYPVDISQQTQTVSNEMDINNVPIPPRQPGFSTPSQPSIFLRRPFKDNNETDSEKQPEAVSNVMDVNDPKWFAAFEHPPSVSPKQSQPVTYHQFEHLSNEMEVNDPNLYAAQGHARPVYGNDDGADLFVPLAPPPQPPQKTAQPATASLVPSPAAAIPLKPVFLPEPVATVLVAPALPSARKESKTLVAAALPPTASFLASAVPASPSRREARKADSEDYLARELLLGIQGGLLHRFIQNEVSAFFDEAKMQVEEEKAEEEARSFRATQLIRKFGVWWRVATVHRRKKRQAAAKRQRAREIGEQRRKEEVEAEAAEVARKAQEEAALKSSQGPSHSFEEVTSEAERILRESHGADEAGTAPSEDSHPPPASVRRTYRRPPVSRLRRQAATVVQPRSATPPPQPETAEDDIWRDFVPPSLFSGLPLRNRENWRRYKGKPISSITSNYWKMKVAGLVHLTDSYKRVMEIRKRVEERYFPQRGLGHKTTIPKERAASPSGAALLGHSTISFASPPPQTARQQSPSSDGKRKRESSNEEVLELARRKLPAYWSRQSKFLDSSQYGLGSPAKRAKLGNDSKREFQRPAKRSMEDEDSEHSPESATKRARYETSTSKQNGTITKPSSSKPTSQQKGKFPASNTKQPPSSSAGMAAAALAHLSNSGINENAVEDNLDSPPNSSPGLFDEEDIDEEEPDEDTVEEYDDDDVYYDDEQNDDDDDDSHTPPAHLQGGNSIEDAIEL</sequence>
<feature type="compositionally biased region" description="Polar residues" evidence="1">
    <location>
        <begin position="516"/>
        <end position="526"/>
    </location>
</feature>
<evidence type="ECO:0000313" key="4">
    <source>
        <dbReference type="Proteomes" id="UP000799302"/>
    </source>
</evidence>